<feature type="domain" description="HTH marR-type" evidence="1">
    <location>
        <begin position="55"/>
        <end position="188"/>
    </location>
</feature>
<reference evidence="3" key="1">
    <citation type="journal article" date="2019" name="Int. J. Syst. Evol. Microbiol.">
        <title>The Global Catalogue of Microorganisms (GCM) 10K type strain sequencing project: providing services to taxonomists for standard genome sequencing and annotation.</title>
        <authorList>
            <consortium name="The Broad Institute Genomics Platform"/>
            <consortium name="The Broad Institute Genome Sequencing Center for Infectious Disease"/>
            <person name="Wu L."/>
            <person name="Ma J."/>
        </authorList>
    </citation>
    <scope>NUCLEOTIDE SEQUENCE [LARGE SCALE GENOMIC DNA]</scope>
    <source>
        <strain evidence="3">JCM 17927</strain>
    </source>
</reference>
<proteinExistence type="predicted"/>
<dbReference type="Gene3D" id="1.10.10.10">
    <property type="entry name" value="Winged helix-like DNA-binding domain superfamily/Winged helix DNA-binding domain"/>
    <property type="match status" value="1"/>
</dbReference>
<comment type="caution">
    <text evidence="2">The sequence shown here is derived from an EMBL/GenBank/DDBJ whole genome shotgun (WGS) entry which is preliminary data.</text>
</comment>
<name>A0ABP8MYT9_9BACT</name>
<sequence>MKYTLIWELLQLVDKFERQQPDAGKQTLSEFIAWLLRQGNPVAETPGSQWQEPASTGISRLLFFGQRYALVYMRQVLEGTPLTTIDDFTYLITLLYRPGLTKIQLIEDHIHGKTTGMEIIRRLLSAGFIRQQDSEVDKRSRLLFITAAGEGLVKQLVGKLVQVGEVVVGDLNEQEQAYLLYMLTRLHQYHNPIYRGGPAEVERVLKEKGVL</sequence>
<dbReference type="PROSITE" id="PS50995">
    <property type="entry name" value="HTH_MARR_2"/>
    <property type="match status" value="1"/>
</dbReference>
<dbReference type="InterPro" id="IPR000835">
    <property type="entry name" value="HTH_MarR-typ"/>
</dbReference>
<keyword evidence="3" id="KW-1185">Reference proteome</keyword>
<dbReference type="RefSeq" id="WP_345244314.1">
    <property type="nucleotide sequence ID" value="NZ_BAABHD010000029.1"/>
</dbReference>
<gene>
    <name evidence="2" type="ORF">GCM10023189_27180</name>
</gene>
<organism evidence="2 3">
    <name type="scientific">Nibrella saemangeumensis</name>
    <dbReference type="NCBI Taxonomy" id="1084526"/>
    <lineage>
        <taxon>Bacteria</taxon>
        <taxon>Pseudomonadati</taxon>
        <taxon>Bacteroidota</taxon>
        <taxon>Cytophagia</taxon>
        <taxon>Cytophagales</taxon>
        <taxon>Spirosomataceae</taxon>
        <taxon>Nibrella</taxon>
    </lineage>
</organism>
<dbReference type="Proteomes" id="UP001501175">
    <property type="component" value="Unassembled WGS sequence"/>
</dbReference>
<protein>
    <recommendedName>
        <fullName evidence="1">HTH marR-type domain-containing protein</fullName>
    </recommendedName>
</protein>
<evidence type="ECO:0000313" key="3">
    <source>
        <dbReference type="Proteomes" id="UP001501175"/>
    </source>
</evidence>
<dbReference type="EMBL" id="BAABHD010000029">
    <property type="protein sequence ID" value="GAA4457049.1"/>
    <property type="molecule type" value="Genomic_DNA"/>
</dbReference>
<accession>A0ABP8MYT9</accession>
<dbReference type="InterPro" id="IPR036390">
    <property type="entry name" value="WH_DNA-bd_sf"/>
</dbReference>
<dbReference type="InterPro" id="IPR036388">
    <property type="entry name" value="WH-like_DNA-bd_sf"/>
</dbReference>
<dbReference type="SUPFAM" id="SSF46785">
    <property type="entry name" value="Winged helix' DNA-binding domain"/>
    <property type="match status" value="1"/>
</dbReference>
<evidence type="ECO:0000313" key="2">
    <source>
        <dbReference type="EMBL" id="GAA4457049.1"/>
    </source>
</evidence>
<evidence type="ECO:0000259" key="1">
    <source>
        <dbReference type="PROSITE" id="PS50995"/>
    </source>
</evidence>